<name>A0AAN6Z4T7_9PEZI</name>
<dbReference type="GeneID" id="87823754"/>
<dbReference type="Proteomes" id="UP001302602">
    <property type="component" value="Unassembled WGS sequence"/>
</dbReference>
<accession>A0AAN6Z4T7</accession>
<dbReference type="EMBL" id="MU853226">
    <property type="protein sequence ID" value="KAK4125271.1"/>
    <property type="molecule type" value="Genomic_DNA"/>
</dbReference>
<reference evidence="1" key="1">
    <citation type="journal article" date="2023" name="Mol. Phylogenet. Evol.">
        <title>Genome-scale phylogeny and comparative genomics of the fungal order Sordariales.</title>
        <authorList>
            <person name="Hensen N."/>
            <person name="Bonometti L."/>
            <person name="Westerberg I."/>
            <person name="Brannstrom I.O."/>
            <person name="Guillou S."/>
            <person name="Cros-Aarteil S."/>
            <person name="Calhoun S."/>
            <person name="Haridas S."/>
            <person name="Kuo A."/>
            <person name="Mondo S."/>
            <person name="Pangilinan J."/>
            <person name="Riley R."/>
            <person name="LaButti K."/>
            <person name="Andreopoulos B."/>
            <person name="Lipzen A."/>
            <person name="Chen C."/>
            <person name="Yan M."/>
            <person name="Daum C."/>
            <person name="Ng V."/>
            <person name="Clum A."/>
            <person name="Steindorff A."/>
            <person name="Ohm R.A."/>
            <person name="Martin F."/>
            <person name="Silar P."/>
            <person name="Natvig D.O."/>
            <person name="Lalanne C."/>
            <person name="Gautier V."/>
            <person name="Ament-Velasquez S.L."/>
            <person name="Kruys A."/>
            <person name="Hutchinson M.I."/>
            <person name="Powell A.J."/>
            <person name="Barry K."/>
            <person name="Miller A.N."/>
            <person name="Grigoriev I.V."/>
            <person name="Debuchy R."/>
            <person name="Gladieux P."/>
            <person name="Hiltunen Thoren M."/>
            <person name="Johannesson H."/>
        </authorList>
    </citation>
    <scope>NUCLEOTIDE SEQUENCE</scope>
    <source>
        <strain evidence="1">CBS 731.68</strain>
    </source>
</reference>
<proteinExistence type="predicted"/>
<keyword evidence="2" id="KW-1185">Reference proteome</keyword>
<gene>
    <name evidence="1" type="ORF">N657DRAFT_361566</name>
</gene>
<evidence type="ECO:0000313" key="1">
    <source>
        <dbReference type="EMBL" id="KAK4125271.1"/>
    </source>
</evidence>
<evidence type="ECO:0000313" key="2">
    <source>
        <dbReference type="Proteomes" id="UP001302602"/>
    </source>
</evidence>
<protein>
    <submittedName>
        <fullName evidence="1">Uncharacterized protein</fullName>
    </submittedName>
</protein>
<dbReference type="AlphaFoldDB" id="A0AAN6Z4T7"/>
<sequence length="78" mass="8404">MTIVFGLNYSLSSIPSGTGRLDCQDVAVELNSQSAQIHHNDTVPDIASYHGTMSLYKGVIPLGGLERTIFCSNKKGTF</sequence>
<comment type="caution">
    <text evidence="1">The sequence shown here is derived from an EMBL/GenBank/DDBJ whole genome shotgun (WGS) entry which is preliminary data.</text>
</comment>
<reference evidence="1" key="2">
    <citation type="submission" date="2023-05" db="EMBL/GenBank/DDBJ databases">
        <authorList>
            <consortium name="Lawrence Berkeley National Laboratory"/>
            <person name="Steindorff A."/>
            <person name="Hensen N."/>
            <person name="Bonometti L."/>
            <person name="Westerberg I."/>
            <person name="Brannstrom I.O."/>
            <person name="Guillou S."/>
            <person name="Cros-Aarteil S."/>
            <person name="Calhoun S."/>
            <person name="Haridas S."/>
            <person name="Kuo A."/>
            <person name="Mondo S."/>
            <person name="Pangilinan J."/>
            <person name="Riley R."/>
            <person name="Labutti K."/>
            <person name="Andreopoulos B."/>
            <person name="Lipzen A."/>
            <person name="Chen C."/>
            <person name="Yanf M."/>
            <person name="Daum C."/>
            <person name="Ng V."/>
            <person name="Clum A."/>
            <person name="Ohm R."/>
            <person name="Martin F."/>
            <person name="Silar P."/>
            <person name="Natvig D."/>
            <person name="Lalanne C."/>
            <person name="Gautier V."/>
            <person name="Ament-Velasquez S.L."/>
            <person name="Kruys A."/>
            <person name="Hutchinson M.I."/>
            <person name="Powell A.J."/>
            <person name="Barry K."/>
            <person name="Miller A.N."/>
            <person name="Grigoriev I.V."/>
            <person name="Debuchy R."/>
            <person name="Gladieux P."/>
            <person name="Thoren M.H."/>
            <person name="Johannesson H."/>
        </authorList>
    </citation>
    <scope>NUCLEOTIDE SEQUENCE</scope>
    <source>
        <strain evidence="1">CBS 731.68</strain>
    </source>
</reference>
<dbReference type="RefSeq" id="XP_062649042.1">
    <property type="nucleotide sequence ID" value="XM_062786984.1"/>
</dbReference>
<organism evidence="1 2">
    <name type="scientific">Parathielavia appendiculata</name>
    <dbReference type="NCBI Taxonomy" id="2587402"/>
    <lineage>
        <taxon>Eukaryota</taxon>
        <taxon>Fungi</taxon>
        <taxon>Dikarya</taxon>
        <taxon>Ascomycota</taxon>
        <taxon>Pezizomycotina</taxon>
        <taxon>Sordariomycetes</taxon>
        <taxon>Sordariomycetidae</taxon>
        <taxon>Sordariales</taxon>
        <taxon>Chaetomiaceae</taxon>
        <taxon>Parathielavia</taxon>
    </lineage>
</organism>